<proteinExistence type="predicted"/>
<keyword evidence="4" id="KW-1185">Reference proteome</keyword>
<evidence type="ECO:0000313" key="4">
    <source>
        <dbReference type="Proteomes" id="UP000542742"/>
    </source>
</evidence>
<dbReference type="EMBL" id="JACHMF010000001">
    <property type="protein sequence ID" value="MBB4690949.1"/>
    <property type="molecule type" value="Genomic_DNA"/>
</dbReference>
<dbReference type="RefSeq" id="WP_184949836.1">
    <property type="nucleotide sequence ID" value="NZ_BOMC01000009.1"/>
</dbReference>
<sequence length="348" mass="38068">MSRTDPDLIAVRELPPGVAEPSDEAVARVWHKIAARPAPRRSTRRLWVPITAAAAVMALVGAGFFLLRPRTVSQPAFTSDRETVTRVIGELRDRAVTAEPLAFRKGQVTWWTERTVQRERDGLIYVRTCENWYDVNTRFTAFELCDDGKPDPERLAEVRAREQAGRVTKGIPAGTGLRDLVGGPTDPAAIRAALVTDRKGNVLESDDLKVWKGLVLAFYTDVYTPADRVRGLFRTMAALPVSVGETTVDGRRLVVVRNREHQVSTDLLFDPGTGRYAGAQAVRAVPAGEKPSVEPAPGRTKASPYPTRSDGLVPGVGRRLAGNPLDAVVYSQELMLTQAVVDDIGDRP</sequence>
<dbReference type="Proteomes" id="UP000542742">
    <property type="component" value="Unassembled WGS sequence"/>
</dbReference>
<feature type="region of interest" description="Disordered" evidence="1">
    <location>
        <begin position="286"/>
        <end position="316"/>
    </location>
</feature>
<keyword evidence="2" id="KW-1133">Transmembrane helix</keyword>
<evidence type="ECO:0000313" key="3">
    <source>
        <dbReference type="EMBL" id="MBB4690949.1"/>
    </source>
</evidence>
<keyword evidence="2" id="KW-0472">Membrane</keyword>
<accession>A0A7W7CME1</accession>
<gene>
    <name evidence="3" type="ORF">BKA14_001097</name>
</gene>
<protein>
    <submittedName>
        <fullName evidence="3">Uncharacterized protein</fullName>
    </submittedName>
</protein>
<evidence type="ECO:0000256" key="1">
    <source>
        <dbReference type="SAM" id="MobiDB-lite"/>
    </source>
</evidence>
<organism evidence="3 4">
    <name type="scientific">Paractinoplanes abujensis</name>
    <dbReference type="NCBI Taxonomy" id="882441"/>
    <lineage>
        <taxon>Bacteria</taxon>
        <taxon>Bacillati</taxon>
        <taxon>Actinomycetota</taxon>
        <taxon>Actinomycetes</taxon>
        <taxon>Micromonosporales</taxon>
        <taxon>Micromonosporaceae</taxon>
        <taxon>Paractinoplanes</taxon>
    </lineage>
</organism>
<reference evidence="3 4" key="1">
    <citation type="submission" date="2020-08" db="EMBL/GenBank/DDBJ databases">
        <title>Sequencing the genomes of 1000 actinobacteria strains.</title>
        <authorList>
            <person name="Klenk H.-P."/>
        </authorList>
    </citation>
    <scope>NUCLEOTIDE SEQUENCE [LARGE SCALE GENOMIC DNA]</scope>
    <source>
        <strain evidence="3 4">DSM 45518</strain>
    </source>
</reference>
<feature type="transmembrane region" description="Helical" evidence="2">
    <location>
        <begin position="46"/>
        <end position="67"/>
    </location>
</feature>
<evidence type="ECO:0000256" key="2">
    <source>
        <dbReference type="SAM" id="Phobius"/>
    </source>
</evidence>
<name>A0A7W7CME1_9ACTN</name>
<keyword evidence="2" id="KW-0812">Transmembrane</keyword>
<comment type="caution">
    <text evidence="3">The sequence shown here is derived from an EMBL/GenBank/DDBJ whole genome shotgun (WGS) entry which is preliminary data.</text>
</comment>
<dbReference type="AlphaFoldDB" id="A0A7W7CME1"/>